<dbReference type="PATRIC" id="fig|1293439.3.peg.950"/>
<evidence type="ECO:0000256" key="7">
    <source>
        <dbReference type="ARBA" id="ARBA00023136"/>
    </source>
</evidence>
<keyword evidence="6 9" id="KW-1133">Transmembrane helix</keyword>
<evidence type="ECO:0000313" key="10">
    <source>
        <dbReference type="EMBL" id="KKC39837.1"/>
    </source>
</evidence>
<evidence type="ECO:0000256" key="6">
    <source>
        <dbReference type="ARBA" id="ARBA00022989"/>
    </source>
</evidence>
<dbReference type="EMBL" id="LANJ01000011">
    <property type="protein sequence ID" value="KKC39837.1"/>
    <property type="molecule type" value="Genomic_DNA"/>
</dbReference>
<evidence type="ECO:0000256" key="9">
    <source>
        <dbReference type="SAM" id="Phobius"/>
    </source>
</evidence>
<evidence type="ECO:0000256" key="3">
    <source>
        <dbReference type="ARBA" id="ARBA00022448"/>
    </source>
</evidence>
<reference evidence="10 11" key="1">
    <citation type="submission" date="2015-03" db="EMBL/GenBank/DDBJ databases">
        <authorList>
            <person name="Lepp D."/>
            <person name="Hassan Y.I."/>
            <person name="Li X.-Z."/>
            <person name="Zhou T."/>
        </authorList>
    </citation>
    <scope>NUCLEOTIDE SEQUENCE [LARGE SCALE GENOMIC DNA]</scope>
    <source>
        <strain evidence="10 11">E84</strain>
    </source>
</reference>
<sequence>MSAADVLDLTTMIALVMLGLSLLISIVRVVIGPTLADRVLALDLLTVLAMGFVGTVAIRTGLMLYLDIAIALALLGFLATIAFARYILAKNLGKAGKNDR</sequence>
<keyword evidence="8" id="KW-0406">Ion transport</keyword>
<name>A0A0F5QFS5_9HYPH</name>
<proteinExistence type="inferred from homology"/>
<dbReference type="GO" id="GO:0015385">
    <property type="term" value="F:sodium:proton antiporter activity"/>
    <property type="evidence" value="ECO:0007669"/>
    <property type="project" value="TreeGrafter"/>
</dbReference>
<protein>
    <submittedName>
        <fullName evidence="10">Cation:proton antiporter</fullName>
    </submittedName>
</protein>
<evidence type="ECO:0000313" key="11">
    <source>
        <dbReference type="Proteomes" id="UP000033411"/>
    </source>
</evidence>
<evidence type="ECO:0000256" key="5">
    <source>
        <dbReference type="ARBA" id="ARBA00022692"/>
    </source>
</evidence>
<keyword evidence="3 8" id="KW-0813">Transport</keyword>
<gene>
    <name evidence="10" type="ORF">WH87_06900</name>
</gene>
<keyword evidence="11" id="KW-1185">Reference proteome</keyword>
<evidence type="ECO:0000256" key="4">
    <source>
        <dbReference type="ARBA" id="ARBA00022475"/>
    </source>
</evidence>
<accession>A0A0F5QFS5</accession>
<dbReference type="PIRSF" id="PIRSF028784">
    <property type="entry name" value="MrpF"/>
    <property type="match status" value="1"/>
</dbReference>
<dbReference type="Proteomes" id="UP000033411">
    <property type="component" value="Unassembled WGS sequence"/>
</dbReference>
<dbReference type="Pfam" id="PF04066">
    <property type="entry name" value="MrpF_PhaF"/>
    <property type="match status" value="1"/>
</dbReference>
<dbReference type="STRING" id="1293439.WH87_06900"/>
<comment type="caution">
    <text evidence="10">The sequence shown here is derived from an EMBL/GenBank/DDBJ whole genome shotgun (WGS) entry which is preliminary data.</text>
</comment>
<dbReference type="PANTHER" id="PTHR34702:SF1">
    <property type="entry name" value="NA(+)_H(+) ANTIPORTER SUBUNIT F"/>
    <property type="match status" value="1"/>
</dbReference>
<feature type="transmembrane region" description="Helical" evidence="9">
    <location>
        <begin position="39"/>
        <end position="58"/>
    </location>
</feature>
<keyword evidence="4 8" id="KW-1003">Cell membrane</keyword>
<keyword evidence="8" id="KW-0050">Antiport</keyword>
<organism evidence="10 11">
    <name type="scientific">Devosia epidermidihirudinis</name>
    <dbReference type="NCBI Taxonomy" id="1293439"/>
    <lineage>
        <taxon>Bacteria</taxon>
        <taxon>Pseudomonadati</taxon>
        <taxon>Pseudomonadota</taxon>
        <taxon>Alphaproteobacteria</taxon>
        <taxon>Hyphomicrobiales</taxon>
        <taxon>Devosiaceae</taxon>
        <taxon>Devosia</taxon>
    </lineage>
</organism>
<dbReference type="PANTHER" id="PTHR34702">
    <property type="entry name" value="NA(+)/H(+) ANTIPORTER SUBUNIT F1"/>
    <property type="match status" value="1"/>
</dbReference>
<comment type="similarity">
    <text evidence="2 8">Belongs to the CPA3 antiporters (TC 2.A.63) subunit F family.</text>
</comment>
<dbReference type="OrthoDB" id="9800226at2"/>
<comment type="subcellular location">
    <subcellularLocation>
        <location evidence="1 8">Cell membrane</location>
        <topology evidence="1 8">Multi-pass membrane protein</topology>
    </subcellularLocation>
</comment>
<evidence type="ECO:0000256" key="1">
    <source>
        <dbReference type="ARBA" id="ARBA00004651"/>
    </source>
</evidence>
<evidence type="ECO:0000256" key="2">
    <source>
        <dbReference type="ARBA" id="ARBA00009212"/>
    </source>
</evidence>
<dbReference type="InterPro" id="IPR007208">
    <property type="entry name" value="MrpF/PhaF-like"/>
</dbReference>
<keyword evidence="5 9" id="KW-0812">Transmembrane</keyword>
<dbReference type="AlphaFoldDB" id="A0A0F5QFS5"/>
<feature type="transmembrane region" description="Helical" evidence="9">
    <location>
        <begin position="64"/>
        <end position="88"/>
    </location>
</feature>
<feature type="transmembrane region" description="Helical" evidence="9">
    <location>
        <begin position="6"/>
        <end position="27"/>
    </location>
</feature>
<dbReference type="GO" id="GO:0005886">
    <property type="term" value="C:plasma membrane"/>
    <property type="evidence" value="ECO:0007669"/>
    <property type="project" value="UniProtKB-SubCell"/>
</dbReference>
<evidence type="ECO:0000256" key="8">
    <source>
        <dbReference type="PIRNR" id="PIRNR028784"/>
    </source>
</evidence>
<dbReference type="NCBIfam" id="NF009245">
    <property type="entry name" value="PRK12599.1-4"/>
    <property type="match status" value="1"/>
</dbReference>
<keyword evidence="7 8" id="KW-0472">Membrane</keyword>
<dbReference type="RefSeq" id="WP_046137917.1">
    <property type="nucleotide sequence ID" value="NZ_LANJ01000011.1"/>
</dbReference>